<dbReference type="NCBIfam" id="NF006564">
    <property type="entry name" value="PRK09071.1"/>
    <property type="match status" value="1"/>
</dbReference>
<feature type="domain" description="Glycosyl transferase family 3 N-terminal" evidence="3">
    <location>
        <begin position="17"/>
        <end position="70"/>
    </location>
</feature>
<dbReference type="SUPFAM" id="SSF52418">
    <property type="entry name" value="Nucleoside phosphorylase/phosphoribosyltransferase catalytic domain"/>
    <property type="match status" value="1"/>
</dbReference>
<sequence>MNKHPLANCVRILARGKTASRNMSYEQARFAMTEMLAGRYEDVQLGAMFTLMRVLEETPDEIAGFATAINEYWPEGSERFDLVWSSYAGKRRQPLWWILSAVLLSQMGYRILVHGTLAHTEGRVYAHEVFQALKLPTATAASLSTCEDSLIYLPCSEIHESLQKWLSLKPILGVRTPINTVLKTIAPHGVPSVQGIYHPDYRTTHSVAAEIKQETAVIIKGDGGEFEVNPELPCQATLMVEGEEAQLRIANDRSEYEDKARSPNTEHLIRHWQGVEHSSYGHDAVLRTAALAMCAMLKSTDYVTALSECSKAWAERNPELLA</sequence>
<evidence type="ECO:0000259" key="3">
    <source>
        <dbReference type="Pfam" id="PF02885"/>
    </source>
</evidence>
<accession>A0ABQ0A1H6</accession>
<evidence type="ECO:0000313" key="4">
    <source>
        <dbReference type="EMBL" id="GAA6146256.1"/>
    </source>
</evidence>
<evidence type="ECO:0000256" key="1">
    <source>
        <dbReference type="ARBA" id="ARBA00022676"/>
    </source>
</evidence>
<proteinExistence type="predicted"/>
<dbReference type="PANTHER" id="PTHR43285:SF4">
    <property type="entry name" value="TRANSFERASE"/>
    <property type="match status" value="1"/>
</dbReference>
<keyword evidence="2 4" id="KW-0808">Transferase</keyword>
<organism evidence="4 5">
    <name type="scientific">Thalassolituus maritimus</name>
    <dbReference type="NCBI Taxonomy" id="484498"/>
    <lineage>
        <taxon>Bacteria</taxon>
        <taxon>Pseudomonadati</taxon>
        <taxon>Pseudomonadota</taxon>
        <taxon>Gammaproteobacteria</taxon>
        <taxon>Oceanospirillales</taxon>
        <taxon>Oceanospirillaceae</taxon>
        <taxon>Thalassolituus</taxon>
    </lineage>
</organism>
<evidence type="ECO:0000313" key="5">
    <source>
        <dbReference type="Proteomes" id="UP001481413"/>
    </source>
</evidence>
<dbReference type="Gene3D" id="1.20.970.10">
    <property type="entry name" value="Transferase, Pyrimidine Nucleoside Phosphorylase, Chain C"/>
    <property type="match status" value="1"/>
</dbReference>
<dbReference type="Pfam" id="PF02885">
    <property type="entry name" value="Glycos_trans_3N"/>
    <property type="match status" value="1"/>
</dbReference>
<evidence type="ECO:0000256" key="2">
    <source>
        <dbReference type="ARBA" id="ARBA00022679"/>
    </source>
</evidence>
<dbReference type="EMBL" id="BAABWH010000006">
    <property type="protein sequence ID" value="GAA6146256.1"/>
    <property type="molecule type" value="Genomic_DNA"/>
</dbReference>
<dbReference type="InterPro" id="IPR005940">
    <property type="entry name" value="Anthranilate_Pribosyl_Tfrase"/>
</dbReference>
<dbReference type="InterPro" id="IPR035902">
    <property type="entry name" value="Nuc_phospho_transferase"/>
</dbReference>
<protein>
    <submittedName>
        <fullName evidence="4">Glycosyl transferase family protein</fullName>
    </submittedName>
</protein>
<dbReference type="InterPro" id="IPR017459">
    <property type="entry name" value="Glycosyl_Trfase_fam3_N_dom"/>
</dbReference>
<dbReference type="PANTHER" id="PTHR43285">
    <property type="entry name" value="ANTHRANILATE PHOSPHORIBOSYLTRANSFERASE"/>
    <property type="match status" value="1"/>
</dbReference>
<keyword evidence="5" id="KW-1185">Reference proteome</keyword>
<dbReference type="GO" id="GO:0016740">
    <property type="term" value="F:transferase activity"/>
    <property type="evidence" value="ECO:0007669"/>
    <property type="project" value="UniProtKB-KW"/>
</dbReference>
<dbReference type="Gene3D" id="3.40.1030.10">
    <property type="entry name" value="Nucleoside phosphorylase/phosphoribosyltransferase catalytic domain"/>
    <property type="match status" value="1"/>
</dbReference>
<keyword evidence="1" id="KW-0328">Glycosyltransferase</keyword>
<gene>
    <name evidence="4" type="ORF">NBRC116585_23740</name>
</gene>
<dbReference type="SUPFAM" id="SSF47648">
    <property type="entry name" value="Nucleoside phosphorylase/phosphoribosyltransferase N-terminal domain"/>
    <property type="match status" value="1"/>
</dbReference>
<comment type="caution">
    <text evidence="4">The sequence shown here is derived from an EMBL/GenBank/DDBJ whole genome shotgun (WGS) entry which is preliminary data.</text>
</comment>
<dbReference type="RefSeq" id="WP_353295467.1">
    <property type="nucleotide sequence ID" value="NZ_BAABWH010000006.1"/>
</dbReference>
<dbReference type="InterPro" id="IPR036320">
    <property type="entry name" value="Glycosyl_Trfase_fam3_N_dom_sf"/>
</dbReference>
<dbReference type="Proteomes" id="UP001481413">
    <property type="component" value="Unassembled WGS sequence"/>
</dbReference>
<reference evidence="4 5" key="1">
    <citation type="submission" date="2024-04" db="EMBL/GenBank/DDBJ databases">
        <title>Draft genome sequence of Thalassolituus maritimus NBRC 116585.</title>
        <authorList>
            <person name="Miyakawa T."/>
            <person name="Kusuya Y."/>
            <person name="Miura T."/>
        </authorList>
    </citation>
    <scope>NUCLEOTIDE SEQUENCE [LARGE SCALE GENOMIC DNA]</scope>
    <source>
        <strain evidence="4 5">5NW40-0001</strain>
    </source>
</reference>
<name>A0ABQ0A1H6_9GAMM</name>